<dbReference type="Pfam" id="PF00196">
    <property type="entry name" value="GerE"/>
    <property type="match status" value="1"/>
</dbReference>
<dbReference type="PROSITE" id="PS50112">
    <property type="entry name" value="PAS"/>
    <property type="match status" value="1"/>
</dbReference>
<evidence type="ECO:0000313" key="3">
    <source>
        <dbReference type="EMBL" id="TSB42297.1"/>
    </source>
</evidence>
<gene>
    <name evidence="3" type="ORF">FNZ23_10690</name>
</gene>
<protein>
    <submittedName>
        <fullName evidence="3">PAS domain-containing protein</fullName>
    </submittedName>
</protein>
<dbReference type="Gene3D" id="1.10.10.10">
    <property type="entry name" value="Winged helix-like DNA-binding domain superfamily/Winged helix DNA-binding domain"/>
    <property type="match status" value="1"/>
</dbReference>
<dbReference type="SMART" id="SM00421">
    <property type="entry name" value="HTH_LUXR"/>
    <property type="match status" value="1"/>
</dbReference>
<dbReference type="SUPFAM" id="SSF46894">
    <property type="entry name" value="C-terminal effector domain of the bipartite response regulators"/>
    <property type="match status" value="1"/>
</dbReference>
<dbReference type="AlphaFoldDB" id="A0A553ZLI2"/>
<dbReference type="Pfam" id="PF00989">
    <property type="entry name" value="PAS"/>
    <property type="match status" value="1"/>
</dbReference>
<dbReference type="CDD" id="cd00130">
    <property type="entry name" value="PAS"/>
    <property type="match status" value="1"/>
</dbReference>
<dbReference type="InterPro" id="IPR000014">
    <property type="entry name" value="PAS"/>
</dbReference>
<dbReference type="InterPro" id="IPR035965">
    <property type="entry name" value="PAS-like_dom_sf"/>
</dbReference>
<organism evidence="3 4">
    <name type="scientific">Streptomyces benahoarensis</name>
    <dbReference type="NCBI Taxonomy" id="2595054"/>
    <lineage>
        <taxon>Bacteria</taxon>
        <taxon>Bacillati</taxon>
        <taxon>Actinomycetota</taxon>
        <taxon>Actinomycetes</taxon>
        <taxon>Kitasatosporales</taxon>
        <taxon>Streptomycetaceae</taxon>
        <taxon>Streptomyces</taxon>
    </lineage>
</organism>
<evidence type="ECO:0000256" key="1">
    <source>
        <dbReference type="SAM" id="MobiDB-lite"/>
    </source>
</evidence>
<dbReference type="GO" id="GO:0003677">
    <property type="term" value="F:DNA binding"/>
    <property type="evidence" value="ECO:0007669"/>
    <property type="project" value="InterPro"/>
</dbReference>
<comment type="caution">
    <text evidence="3">The sequence shown here is derived from an EMBL/GenBank/DDBJ whole genome shotgun (WGS) entry which is preliminary data.</text>
</comment>
<dbReference type="GO" id="GO:0006355">
    <property type="term" value="P:regulation of DNA-templated transcription"/>
    <property type="evidence" value="ECO:0007669"/>
    <property type="project" value="InterPro"/>
</dbReference>
<dbReference type="Proteomes" id="UP000320888">
    <property type="component" value="Unassembled WGS sequence"/>
</dbReference>
<keyword evidence="4" id="KW-1185">Reference proteome</keyword>
<feature type="region of interest" description="Disordered" evidence="1">
    <location>
        <begin position="1"/>
        <end position="44"/>
    </location>
</feature>
<evidence type="ECO:0000259" key="2">
    <source>
        <dbReference type="PROSITE" id="PS50112"/>
    </source>
</evidence>
<dbReference type="InterPro" id="IPR013767">
    <property type="entry name" value="PAS_fold"/>
</dbReference>
<name>A0A553ZLI2_9ACTN</name>
<dbReference type="SMART" id="SM00091">
    <property type="entry name" value="PAS"/>
    <property type="match status" value="1"/>
</dbReference>
<sequence>MADGAEPGTVRSGTPDGGGPEAAGDAPEAAPLPPPCPPGPAPQSPWRNHFLTLLDRLPTPVAVCRADGGVLIANPAMAAEWGVAPGRLCGRNLLDLFRPRDTAQLDRLTEALRLGRRSRYPVAVGWRGADGVARQGELSLDPVGDPSARPPALLALLKVRESAPPPAPRGQVSPVEGRILALAAGGATTAAIGSALGLTVDGVNYHLSRLARRWRVQGRTALVARAYVLGVLEPGSWPPRAA</sequence>
<dbReference type="NCBIfam" id="TIGR00229">
    <property type="entry name" value="sensory_box"/>
    <property type="match status" value="1"/>
</dbReference>
<proteinExistence type="predicted"/>
<dbReference type="InterPro" id="IPR016032">
    <property type="entry name" value="Sig_transdc_resp-reg_C-effctor"/>
</dbReference>
<accession>A0A553ZLI2</accession>
<dbReference type="InterPro" id="IPR000792">
    <property type="entry name" value="Tscrpt_reg_LuxR_C"/>
</dbReference>
<dbReference type="InterPro" id="IPR036388">
    <property type="entry name" value="WH-like_DNA-bd_sf"/>
</dbReference>
<feature type="domain" description="PAS" evidence="2">
    <location>
        <begin position="46"/>
        <end position="116"/>
    </location>
</feature>
<dbReference type="OrthoDB" id="46486at2"/>
<dbReference type="RefSeq" id="WP_143942161.1">
    <property type="nucleotide sequence ID" value="NZ_VKLS01000093.1"/>
</dbReference>
<dbReference type="EMBL" id="VKLS01000093">
    <property type="protein sequence ID" value="TSB42297.1"/>
    <property type="molecule type" value="Genomic_DNA"/>
</dbReference>
<dbReference type="SUPFAM" id="SSF55785">
    <property type="entry name" value="PYP-like sensor domain (PAS domain)"/>
    <property type="match status" value="1"/>
</dbReference>
<dbReference type="Gene3D" id="3.30.450.20">
    <property type="entry name" value="PAS domain"/>
    <property type="match status" value="1"/>
</dbReference>
<reference evidence="3 4" key="1">
    <citation type="submission" date="2019-07" db="EMBL/GenBank/DDBJ databases">
        <title>Draft genome for Streptomyces benahoarensis MZ03-48.</title>
        <authorList>
            <person name="Gonzalez-Pimentel J.L."/>
        </authorList>
    </citation>
    <scope>NUCLEOTIDE SEQUENCE [LARGE SCALE GENOMIC DNA]</scope>
    <source>
        <strain evidence="3 4">MZ03-48</strain>
    </source>
</reference>
<evidence type="ECO:0000313" key="4">
    <source>
        <dbReference type="Proteomes" id="UP000320888"/>
    </source>
</evidence>
<feature type="compositionally biased region" description="Pro residues" evidence="1">
    <location>
        <begin position="30"/>
        <end position="43"/>
    </location>
</feature>